<gene>
    <name evidence="1" type="ORF">MESS2_660018</name>
</gene>
<evidence type="ECO:0000313" key="2">
    <source>
        <dbReference type="Proteomes" id="UP000012062"/>
    </source>
</evidence>
<sequence>MTKEEFLDAVRSENIRPDAFSLYNDSDESLVLDRDGHRWVVYYSERGCNQGRKAFGQRLIPLNTCWRS</sequence>
<proteinExistence type="predicted"/>
<reference evidence="1 2" key="1">
    <citation type="submission" date="2013-02" db="EMBL/GenBank/DDBJ databases">
        <authorList>
            <person name="Genoscope - CEA"/>
        </authorList>
    </citation>
    <scope>NUCLEOTIDE SEQUENCE [LARGE SCALE GENOMIC DNA]</scope>
    <source>
        <strain evidence="1 2">STM 2683</strain>
    </source>
</reference>
<organism evidence="1 2">
    <name type="scientific">Mesorhizobium metallidurans STM 2683</name>
    <dbReference type="NCBI Taxonomy" id="1297569"/>
    <lineage>
        <taxon>Bacteria</taxon>
        <taxon>Pseudomonadati</taxon>
        <taxon>Pseudomonadota</taxon>
        <taxon>Alphaproteobacteria</taxon>
        <taxon>Hyphomicrobiales</taxon>
        <taxon>Phyllobacteriaceae</taxon>
        <taxon>Mesorhizobium</taxon>
    </lineage>
</organism>
<dbReference type="EMBL" id="CAUM01000135">
    <property type="protein sequence ID" value="CCV07979.1"/>
    <property type="molecule type" value="Genomic_DNA"/>
</dbReference>
<dbReference type="Proteomes" id="UP000012062">
    <property type="component" value="Unassembled WGS sequence"/>
</dbReference>
<dbReference type="STRING" id="1297569.MESS2_660018"/>
<keyword evidence="2" id="KW-1185">Reference proteome</keyword>
<accession>M5ESS4</accession>
<dbReference type="AlphaFoldDB" id="M5ESS4"/>
<protein>
    <submittedName>
        <fullName evidence="1">Uncharacterized protein</fullName>
    </submittedName>
</protein>
<comment type="caution">
    <text evidence="1">The sequence shown here is derived from an EMBL/GenBank/DDBJ whole genome shotgun (WGS) entry which is preliminary data.</text>
</comment>
<name>M5ESS4_9HYPH</name>
<evidence type="ECO:0000313" key="1">
    <source>
        <dbReference type="EMBL" id="CCV07979.1"/>
    </source>
</evidence>